<accession>A0A5E4YTK7</accession>
<dbReference type="Proteomes" id="UP000368474">
    <property type="component" value="Unassembled WGS sequence"/>
</dbReference>
<organism evidence="1 2">
    <name type="scientific">Pandoraea morbifera</name>
    <dbReference type="NCBI Taxonomy" id="2508300"/>
    <lineage>
        <taxon>Bacteria</taxon>
        <taxon>Pseudomonadati</taxon>
        <taxon>Pseudomonadota</taxon>
        <taxon>Betaproteobacteria</taxon>
        <taxon>Burkholderiales</taxon>
        <taxon>Burkholderiaceae</taxon>
        <taxon>Pandoraea</taxon>
    </lineage>
</organism>
<protein>
    <submittedName>
        <fullName evidence="1">Uncharacterized protein</fullName>
    </submittedName>
</protein>
<evidence type="ECO:0000313" key="2">
    <source>
        <dbReference type="Proteomes" id="UP000368474"/>
    </source>
</evidence>
<proteinExistence type="predicted"/>
<gene>
    <name evidence="1" type="ORF">PMO31116_04733</name>
</gene>
<sequence>MNVSPEEAQEWRERNAVDASIQECEKLFATGIFSGDGVDSPFFKSATIHLLIVLNDLLQKADKVGRRVSFVDDVAPADEINDVTTLINSCRNAACHIPSKEKAFQGNTFDFNVFVGKSPNAVGANGAVFGSDYEDDIAVQFGSRRLYLGRHLLRALNEVTAALRDS</sequence>
<reference evidence="1 2" key="1">
    <citation type="submission" date="2019-08" db="EMBL/GenBank/DDBJ databases">
        <authorList>
            <person name="Peeters C."/>
        </authorList>
    </citation>
    <scope>NUCLEOTIDE SEQUENCE [LARGE SCALE GENOMIC DNA]</scope>
    <source>
        <strain evidence="1 2">LMG 31116</strain>
    </source>
</reference>
<name>A0A5E4YTK7_9BURK</name>
<dbReference type="EMBL" id="CABPSD010000035">
    <property type="protein sequence ID" value="VVE52234.1"/>
    <property type="molecule type" value="Genomic_DNA"/>
</dbReference>
<dbReference type="RefSeq" id="WP_150568809.1">
    <property type="nucleotide sequence ID" value="NZ_CABPSD010000035.1"/>
</dbReference>
<keyword evidence="2" id="KW-1185">Reference proteome</keyword>
<dbReference type="AlphaFoldDB" id="A0A5E4YTK7"/>
<evidence type="ECO:0000313" key="1">
    <source>
        <dbReference type="EMBL" id="VVE52234.1"/>
    </source>
</evidence>